<protein>
    <recommendedName>
        <fullName evidence="3">S-methyl-5-thioribose kinase</fullName>
        <ecNumber evidence="3">2.7.1.100</ecNumber>
    </recommendedName>
</protein>
<evidence type="ECO:0000256" key="7">
    <source>
        <dbReference type="ARBA" id="ARBA00022840"/>
    </source>
</evidence>
<keyword evidence="4 9" id="KW-0808">Transferase</keyword>
<keyword evidence="6 9" id="KW-0418">Kinase</keyword>
<keyword evidence="10" id="KW-1185">Reference proteome</keyword>
<dbReference type="EMBL" id="UAPV01000001">
    <property type="protein sequence ID" value="SPT69013.1"/>
    <property type="molecule type" value="Genomic_DNA"/>
</dbReference>
<dbReference type="EC" id="2.7.1.100" evidence="3"/>
<evidence type="ECO:0000256" key="2">
    <source>
        <dbReference type="ARBA" id="ARBA00011738"/>
    </source>
</evidence>
<reference evidence="9 10" key="1">
    <citation type="submission" date="2018-06" db="EMBL/GenBank/DDBJ databases">
        <authorList>
            <consortium name="Pathogen Informatics"/>
            <person name="Doyle S."/>
        </authorList>
    </citation>
    <scope>NUCLEOTIDE SEQUENCE [LARGE SCALE GENOMIC DNA]</scope>
    <source>
        <strain evidence="9 10">NCTC13093</strain>
    </source>
</reference>
<dbReference type="GO" id="GO:0009086">
    <property type="term" value="P:methionine biosynthetic process"/>
    <property type="evidence" value="ECO:0007669"/>
    <property type="project" value="InterPro"/>
</dbReference>
<evidence type="ECO:0000256" key="6">
    <source>
        <dbReference type="ARBA" id="ARBA00022777"/>
    </source>
</evidence>
<dbReference type="PANTHER" id="PTHR34273:SF2">
    <property type="entry name" value="METHYLTHIORIBOSE KINASE"/>
    <property type="match status" value="1"/>
</dbReference>
<dbReference type="RefSeq" id="WP_113743212.1">
    <property type="nucleotide sequence ID" value="NZ_UAPV01000001.1"/>
</dbReference>
<dbReference type="NCBIfam" id="TIGR01767">
    <property type="entry name" value="MTRK"/>
    <property type="match status" value="1"/>
</dbReference>
<dbReference type="Pfam" id="PF01636">
    <property type="entry name" value="APH"/>
    <property type="match status" value="1"/>
</dbReference>
<gene>
    <name evidence="9" type="primary">mtnK</name>
    <name evidence="9" type="ORF">NCTC13093_00376</name>
</gene>
<feature type="domain" description="Aminoglycoside phosphotransferase" evidence="8">
    <location>
        <begin position="34"/>
        <end position="275"/>
    </location>
</feature>
<evidence type="ECO:0000259" key="8">
    <source>
        <dbReference type="Pfam" id="PF01636"/>
    </source>
</evidence>
<evidence type="ECO:0000313" key="10">
    <source>
        <dbReference type="Proteomes" id="UP000250086"/>
    </source>
</evidence>
<dbReference type="InterPro" id="IPR011009">
    <property type="entry name" value="Kinase-like_dom_sf"/>
</dbReference>
<dbReference type="Gene3D" id="3.30.200.20">
    <property type="entry name" value="Phosphorylase Kinase, domain 1"/>
    <property type="match status" value="1"/>
</dbReference>
<comment type="subunit">
    <text evidence="2">Homodimer.</text>
</comment>
<dbReference type="InterPro" id="IPR009212">
    <property type="entry name" value="Methylthioribose_kinase"/>
</dbReference>
<sequence length="408" mass="46773">MSLYDTYFLMKADDVAAYVLNKLPDFFAPDAKLTCKEIGDGNLNYVFRVTDENSGKTIIVKQAAEELRISKEIKISTDRGRIESEILGIQGDICPGMVPKVYLYDGVMCAFIMEDMIGHYMMRTALCEHKIFPKFADQCSTFLARTLLLTSDIVDEHKHKKEQVRRFINPQICEITEDLVYSEPYLNYNDRNNVFSPNLEFVQKELYSDKALHLEVAKLKFEFMNNAQSLIHGDLHTGSIFINEEHSFFFDCEFACYAPMSYDIGNIMANLFFAWANGDATIEDPVHKEKFCTWCIETIEQILDGFKIKFSQLYQAHATDHMAKCKGFLDFYLQRVIEDTAGVVGLELIRRTVGMANVKDITSIKDEKARTRAERIIITYAKNCILNRSSFSTGFDFVCAMNKAIAKF</sequence>
<keyword evidence="7" id="KW-0067">ATP-binding</keyword>
<evidence type="ECO:0000313" key="9">
    <source>
        <dbReference type="EMBL" id="SPT69013.1"/>
    </source>
</evidence>
<dbReference type="Gene3D" id="3.90.1200.10">
    <property type="match status" value="1"/>
</dbReference>
<keyword evidence="5" id="KW-0547">Nucleotide-binding</keyword>
<dbReference type="PANTHER" id="PTHR34273">
    <property type="entry name" value="METHYLTHIORIBOSE KINASE"/>
    <property type="match status" value="1"/>
</dbReference>
<organism evidence="9 10">
    <name type="scientific">Anaerobiospirillum thomasii</name>
    <dbReference type="NCBI Taxonomy" id="179995"/>
    <lineage>
        <taxon>Bacteria</taxon>
        <taxon>Pseudomonadati</taxon>
        <taxon>Pseudomonadota</taxon>
        <taxon>Gammaproteobacteria</taxon>
        <taxon>Aeromonadales</taxon>
        <taxon>Succinivibrionaceae</taxon>
        <taxon>Anaerobiospirillum</taxon>
    </lineage>
</organism>
<dbReference type="SUPFAM" id="SSF56112">
    <property type="entry name" value="Protein kinase-like (PK-like)"/>
    <property type="match status" value="1"/>
</dbReference>
<evidence type="ECO:0000256" key="1">
    <source>
        <dbReference type="ARBA" id="ARBA00010165"/>
    </source>
</evidence>
<proteinExistence type="inferred from homology"/>
<evidence type="ECO:0000256" key="3">
    <source>
        <dbReference type="ARBA" id="ARBA00012128"/>
    </source>
</evidence>
<dbReference type="InterPro" id="IPR002575">
    <property type="entry name" value="Aminoglycoside_PTrfase"/>
</dbReference>
<name>A0A2X0V553_9GAMM</name>
<dbReference type="PIRSF" id="PIRSF031134">
    <property type="entry name" value="MTRK"/>
    <property type="match status" value="1"/>
</dbReference>
<dbReference type="GO" id="GO:0005524">
    <property type="term" value="F:ATP binding"/>
    <property type="evidence" value="ECO:0007669"/>
    <property type="project" value="UniProtKB-KW"/>
</dbReference>
<evidence type="ECO:0000256" key="5">
    <source>
        <dbReference type="ARBA" id="ARBA00022741"/>
    </source>
</evidence>
<dbReference type="Proteomes" id="UP000250086">
    <property type="component" value="Unassembled WGS sequence"/>
</dbReference>
<dbReference type="AlphaFoldDB" id="A0A2X0V553"/>
<accession>A0A2X0V553</accession>
<dbReference type="GO" id="GO:0046522">
    <property type="term" value="F:S-methyl-5-thioribose kinase activity"/>
    <property type="evidence" value="ECO:0007669"/>
    <property type="project" value="UniProtKB-EC"/>
</dbReference>
<evidence type="ECO:0000256" key="4">
    <source>
        <dbReference type="ARBA" id="ARBA00022679"/>
    </source>
</evidence>
<comment type="similarity">
    <text evidence="1">Belongs to the methylthioribose kinase family.</text>
</comment>